<evidence type="ECO:0000256" key="4">
    <source>
        <dbReference type="ARBA" id="ARBA00022448"/>
    </source>
</evidence>
<dbReference type="Pfam" id="PF25398">
    <property type="entry name" value="CUX1_N"/>
    <property type="match status" value="1"/>
</dbReference>
<evidence type="ECO:0000256" key="3">
    <source>
        <dbReference type="ARBA" id="ARBA00018691"/>
    </source>
</evidence>
<dbReference type="GO" id="GO:0000139">
    <property type="term" value="C:Golgi membrane"/>
    <property type="evidence" value="ECO:0007669"/>
    <property type="project" value="UniProtKB-SubCell"/>
</dbReference>
<feature type="compositionally biased region" description="Basic and acidic residues" evidence="11">
    <location>
        <begin position="554"/>
        <end position="565"/>
    </location>
</feature>
<gene>
    <name evidence="14" type="ORF">BB558_004497</name>
</gene>
<keyword evidence="5" id="KW-0812">Transmembrane</keyword>
<name>A0A2U1J338_SMIAN</name>
<comment type="similarity">
    <text evidence="2">Belongs to the CASP family.</text>
</comment>
<feature type="domain" description="CASP C-terminal" evidence="12">
    <location>
        <begin position="418"/>
        <end position="568"/>
    </location>
</feature>
<evidence type="ECO:0000256" key="1">
    <source>
        <dbReference type="ARBA" id="ARBA00004409"/>
    </source>
</evidence>
<dbReference type="GO" id="GO:0006891">
    <property type="term" value="P:intra-Golgi vesicle-mediated transport"/>
    <property type="evidence" value="ECO:0007669"/>
    <property type="project" value="InterPro"/>
</dbReference>
<evidence type="ECO:0000256" key="5">
    <source>
        <dbReference type="ARBA" id="ARBA00022692"/>
    </source>
</evidence>
<evidence type="ECO:0000313" key="15">
    <source>
        <dbReference type="Proteomes" id="UP000245591"/>
    </source>
</evidence>
<evidence type="ECO:0000256" key="9">
    <source>
        <dbReference type="ARBA" id="ARBA00023136"/>
    </source>
</evidence>
<dbReference type="PANTHER" id="PTHR14043">
    <property type="entry name" value="CCAAT DISPLACEMENT PROTEIN-RELATED"/>
    <property type="match status" value="1"/>
</dbReference>
<keyword evidence="15" id="KW-1185">Reference proteome</keyword>
<evidence type="ECO:0000256" key="7">
    <source>
        <dbReference type="ARBA" id="ARBA00023034"/>
    </source>
</evidence>
<feature type="coiled-coil region" evidence="10">
    <location>
        <begin position="141"/>
        <end position="205"/>
    </location>
</feature>
<evidence type="ECO:0000259" key="12">
    <source>
        <dbReference type="Pfam" id="PF08172"/>
    </source>
</evidence>
<dbReference type="AlphaFoldDB" id="A0A2U1J338"/>
<sequence>MTEEISNSEIVAALEAWKSVGLSKLLLRYGENGKEILSNQKECVQSRRELAEKTKEFRKKNEMQNSGELKTLLRAYQGEIDNLTKKMKYAEGKFLSLFKILNEVPDPEPYFERLLEGTKANLMDTQYKQEINKVKNENVLLARKLLKTKEIEEQKDQLRIQLDKTNEKMQGLIEERVVEREKEIKEETENLIQYLKNRELDLQQQLSEAVQNLDLIRNSHDMTQAELMELSQNKDRSLSTRLAEMDIVQADLDRSNAKITNLQIQNTSLKAEIQALKEGVGASSTVSEFQHRIETQEEEINRLVVEVETLLQNQFSVESSLKQNIEALELEVSGRKAEIEKLSNRINITQDYEEIKRELEIIKSVEYSVNWDEDEPENSSGNHQPLEKLLIKKTQNLQNSLTSTKNLLTNANTELEQCRHKIKVLEEDLAKKSTLVTKLEQDIMAVESSNLPTITSGENSIDTHNSNEKEVAKSGASVGSGYHPSQEAAILPIVTGQRDRFRQRNIELEMELRKQQTMIAEYQEKVERFERDNVGLYQQIRYLQSYSSSNNKARFTDEESEHGRSFNETSGSRFDDTETVQVRMLNEHQAVDVPGGSVKGSGFGSKLATKYQNLCNALVNSRV</sequence>
<organism evidence="14 15">
    <name type="scientific">Smittium angustum</name>
    <dbReference type="NCBI Taxonomy" id="133377"/>
    <lineage>
        <taxon>Eukaryota</taxon>
        <taxon>Fungi</taxon>
        <taxon>Fungi incertae sedis</taxon>
        <taxon>Zoopagomycota</taxon>
        <taxon>Kickxellomycotina</taxon>
        <taxon>Harpellomycetes</taxon>
        <taxon>Harpellales</taxon>
        <taxon>Legeriomycetaceae</taxon>
        <taxon>Smittium</taxon>
    </lineage>
</organism>
<feature type="coiled-coil region" evidence="10">
    <location>
        <begin position="408"/>
        <end position="442"/>
    </location>
</feature>
<keyword evidence="9" id="KW-0472">Membrane</keyword>
<evidence type="ECO:0000313" key="14">
    <source>
        <dbReference type="EMBL" id="PVZ99479.1"/>
    </source>
</evidence>
<feature type="compositionally biased region" description="Polar residues" evidence="11">
    <location>
        <begin position="454"/>
        <end position="464"/>
    </location>
</feature>
<proteinExistence type="inferred from homology"/>
<dbReference type="Proteomes" id="UP000245591">
    <property type="component" value="Unassembled WGS sequence"/>
</dbReference>
<dbReference type="EMBL" id="MBFU01000431">
    <property type="protein sequence ID" value="PVZ99479.1"/>
    <property type="molecule type" value="Genomic_DNA"/>
</dbReference>
<feature type="region of interest" description="Disordered" evidence="11">
    <location>
        <begin position="553"/>
        <end position="575"/>
    </location>
</feature>
<evidence type="ECO:0000256" key="10">
    <source>
        <dbReference type="SAM" id="Coils"/>
    </source>
</evidence>
<dbReference type="InterPro" id="IPR057476">
    <property type="entry name" value="Cux_N"/>
</dbReference>
<reference evidence="14 15" key="1">
    <citation type="journal article" date="2018" name="MBio">
        <title>Comparative Genomics Reveals the Core Gene Toolbox for the Fungus-Insect Symbiosis.</title>
        <authorList>
            <person name="Wang Y."/>
            <person name="Stata M."/>
            <person name="Wang W."/>
            <person name="Stajich J.E."/>
            <person name="White M.M."/>
            <person name="Moncalvo J.M."/>
        </authorList>
    </citation>
    <scope>NUCLEOTIDE SEQUENCE [LARGE SCALE GENOMIC DNA]</scope>
    <source>
        <strain evidence="14 15">AUS-126-30</strain>
    </source>
</reference>
<evidence type="ECO:0000256" key="6">
    <source>
        <dbReference type="ARBA" id="ARBA00022989"/>
    </source>
</evidence>
<keyword evidence="4" id="KW-0813">Transport</keyword>
<feature type="coiled-coil region" evidence="10">
    <location>
        <begin position="245"/>
        <end position="345"/>
    </location>
</feature>
<keyword evidence="6" id="KW-1133">Transmembrane helix</keyword>
<feature type="coiled-coil region" evidence="10">
    <location>
        <begin position="498"/>
        <end position="539"/>
    </location>
</feature>
<dbReference type="PANTHER" id="PTHR14043:SF2">
    <property type="entry name" value="HOMEOBOX PROTEIN CUT"/>
    <property type="match status" value="1"/>
</dbReference>
<comment type="caution">
    <text evidence="14">The sequence shown here is derived from an EMBL/GenBank/DDBJ whole genome shotgun (WGS) entry which is preliminary data.</text>
</comment>
<accession>A0A2U1J338</accession>
<evidence type="ECO:0000259" key="13">
    <source>
        <dbReference type="Pfam" id="PF25398"/>
    </source>
</evidence>
<evidence type="ECO:0000256" key="8">
    <source>
        <dbReference type="ARBA" id="ARBA00023054"/>
    </source>
</evidence>
<dbReference type="InterPro" id="IPR012955">
    <property type="entry name" value="CASP_C"/>
</dbReference>
<comment type="subcellular location">
    <subcellularLocation>
        <location evidence="1">Golgi apparatus membrane</location>
        <topology evidence="1">Single-pass type IV membrane protein</topology>
    </subcellularLocation>
</comment>
<evidence type="ECO:0000256" key="2">
    <source>
        <dbReference type="ARBA" id="ARBA00006415"/>
    </source>
</evidence>
<keyword evidence="8 10" id="KW-0175">Coiled coil</keyword>
<evidence type="ECO:0000256" key="11">
    <source>
        <dbReference type="SAM" id="MobiDB-lite"/>
    </source>
</evidence>
<protein>
    <recommendedName>
        <fullName evidence="3">Protein CASP</fullName>
    </recommendedName>
</protein>
<dbReference type="Pfam" id="PF08172">
    <property type="entry name" value="CASP_C"/>
    <property type="match status" value="1"/>
</dbReference>
<feature type="region of interest" description="Disordered" evidence="11">
    <location>
        <begin position="454"/>
        <end position="483"/>
    </location>
</feature>
<feature type="domain" description="Cux N-terminal" evidence="13">
    <location>
        <begin position="7"/>
        <end position="116"/>
    </location>
</feature>
<keyword evidence="7" id="KW-0333">Golgi apparatus</keyword>